<sequence length="218" mass="24608">MNRVLILGLTISTALIMNSCGGDDGTNYDNNNNENYDNLGDYAQQKVGVFYIKRGENSLLAEDGVDYKCLDIDRDITTQGVTNENGLFKYYDGDECQFSLNNVSYGTFNTNYGDGLSFTYNMIMSSAQYSVELLDGSIIDDVGGMNYVCLDRNSNITIESTTKSDGSFNYYKGDICEFKLPSTNNNFGYFYSDSQDSIRYKIENQFEEDSFESDEDIY</sequence>
<accession>A0A1W1EKN3</accession>
<gene>
    <name evidence="1" type="ORF">MNB_SV-15-974</name>
</gene>
<protein>
    <submittedName>
        <fullName evidence="1">Uncharacterized protein</fullName>
    </submittedName>
</protein>
<dbReference type="EMBL" id="FRYL01000038">
    <property type="protein sequence ID" value="SHO81407.1"/>
    <property type="molecule type" value="Genomic_DNA"/>
</dbReference>
<dbReference type="AlphaFoldDB" id="A0A1W1EKN3"/>
<proteinExistence type="predicted"/>
<reference evidence="1" key="1">
    <citation type="submission" date="2016-10" db="EMBL/GenBank/DDBJ databases">
        <authorList>
            <person name="de Groot N.N."/>
        </authorList>
    </citation>
    <scope>NUCLEOTIDE SEQUENCE</scope>
</reference>
<organism evidence="1">
    <name type="scientific">hydrothermal vent metagenome</name>
    <dbReference type="NCBI Taxonomy" id="652676"/>
    <lineage>
        <taxon>unclassified sequences</taxon>
        <taxon>metagenomes</taxon>
        <taxon>ecological metagenomes</taxon>
    </lineage>
</organism>
<evidence type="ECO:0000313" key="1">
    <source>
        <dbReference type="EMBL" id="SHO81407.1"/>
    </source>
</evidence>
<name>A0A1W1EKN3_9ZZZZ</name>